<dbReference type="AlphaFoldDB" id="A0A0L0NNI5"/>
<sequence length="40" mass="4357">MEVMGGARVSWGNRGSLLIGQDLDLGGIVPKESYGGFWRF</sequence>
<protein>
    <submittedName>
        <fullName evidence="1">Uncharacterized protein</fullName>
    </submittedName>
</protein>
<proteinExistence type="predicted"/>
<accession>A0A0L0NNI5</accession>
<comment type="caution">
    <text evidence="1">The sequence shown here is derived from an EMBL/GenBank/DDBJ whole genome shotgun (WGS) entry which is preliminary data.</text>
</comment>
<name>A0A0L0NNI5_CANAR</name>
<dbReference type="EMBL" id="LGST01000066">
    <property type="protein sequence ID" value="KND95702.1"/>
    <property type="molecule type" value="Genomic_DNA"/>
</dbReference>
<dbReference type="VEuPathDB" id="FungiDB:QG37_08026"/>
<evidence type="ECO:0000313" key="1">
    <source>
        <dbReference type="EMBL" id="KND95702.1"/>
    </source>
</evidence>
<evidence type="ECO:0000313" key="2">
    <source>
        <dbReference type="Proteomes" id="UP000037122"/>
    </source>
</evidence>
<organism evidence="1 2">
    <name type="scientific">Candidozyma auris</name>
    <name type="common">Yeast</name>
    <name type="synonym">Candida auris</name>
    <dbReference type="NCBI Taxonomy" id="498019"/>
    <lineage>
        <taxon>Eukaryota</taxon>
        <taxon>Fungi</taxon>
        <taxon>Dikarya</taxon>
        <taxon>Ascomycota</taxon>
        <taxon>Saccharomycotina</taxon>
        <taxon>Pichiomycetes</taxon>
        <taxon>Metschnikowiaceae</taxon>
        <taxon>Candidozyma</taxon>
    </lineage>
</organism>
<reference evidence="2" key="1">
    <citation type="journal article" date="2015" name="BMC Genomics">
        <title>Draft genome of a commonly misdiagnosed multidrug resistant pathogen Candida auris.</title>
        <authorList>
            <person name="Chatterjee S."/>
            <person name="Alampalli S.V."/>
            <person name="Nageshan R.K."/>
            <person name="Chettiar S.T."/>
            <person name="Joshi S."/>
            <person name="Tatu U.S."/>
        </authorList>
    </citation>
    <scope>NUCLEOTIDE SEQUENCE [LARGE SCALE GENOMIC DNA]</scope>
    <source>
        <strain evidence="2">6684</strain>
    </source>
</reference>
<gene>
    <name evidence="1" type="ORF">QG37_08026</name>
</gene>
<dbReference type="Proteomes" id="UP000037122">
    <property type="component" value="Unassembled WGS sequence"/>
</dbReference>